<dbReference type="Proteomes" id="UP001232584">
    <property type="component" value="Unassembled WGS sequence"/>
</dbReference>
<dbReference type="EMBL" id="JAUSWG010000003">
    <property type="protein sequence ID" value="MDQ0555892.1"/>
    <property type="molecule type" value="Genomic_DNA"/>
</dbReference>
<proteinExistence type="predicted"/>
<comment type="caution">
    <text evidence="1">The sequence shown here is derived from an EMBL/GenBank/DDBJ whole genome shotgun (WGS) entry which is preliminary data.</text>
</comment>
<evidence type="ECO:0008006" key="3">
    <source>
        <dbReference type="Google" id="ProtNLM"/>
    </source>
</evidence>
<dbReference type="PROSITE" id="PS51257">
    <property type="entry name" value="PROKAR_LIPOPROTEIN"/>
    <property type="match status" value="1"/>
</dbReference>
<name>A0ABU0MYB8_9FIRM</name>
<organism evidence="1 2">
    <name type="scientific">Paraclostridium ghonii</name>
    <dbReference type="NCBI Taxonomy" id="29358"/>
    <lineage>
        <taxon>Bacteria</taxon>
        <taxon>Bacillati</taxon>
        <taxon>Bacillota</taxon>
        <taxon>Clostridia</taxon>
        <taxon>Peptostreptococcales</taxon>
        <taxon>Peptostreptococcaceae</taxon>
        <taxon>Paraclostridium</taxon>
    </lineage>
</organism>
<keyword evidence="2" id="KW-1185">Reference proteome</keyword>
<gene>
    <name evidence="1" type="ORF">QOZ92_001005</name>
</gene>
<accession>A0ABU0MYB8</accession>
<reference evidence="1 2" key="1">
    <citation type="submission" date="2023-07" db="EMBL/GenBank/DDBJ databases">
        <title>Genomic Encyclopedia of Type Strains, Phase IV (KMG-IV): sequencing the most valuable type-strain genomes for metagenomic binning, comparative biology and taxonomic classification.</title>
        <authorList>
            <person name="Goeker M."/>
        </authorList>
    </citation>
    <scope>NUCLEOTIDE SEQUENCE [LARGE SCALE GENOMIC DNA]</scope>
    <source>
        <strain evidence="1 2">DSM 15049</strain>
    </source>
</reference>
<protein>
    <recommendedName>
        <fullName evidence="3">Lipoprotein</fullName>
    </recommendedName>
</protein>
<evidence type="ECO:0000313" key="1">
    <source>
        <dbReference type="EMBL" id="MDQ0555892.1"/>
    </source>
</evidence>
<sequence>MKIFKIFLFLSSIFSLLIFTGCSDSKVKIYCNPHLINAVCKKTKKFLYL</sequence>
<evidence type="ECO:0000313" key="2">
    <source>
        <dbReference type="Proteomes" id="UP001232584"/>
    </source>
</evidence>